<dbReference type="EMBL" id="GGEC01079541">
    <property type="protein sequence ID" value="MBX60025.1"/>
    <property type="molecule type" value="Transcribed_RNA"/>
</dbReference>
<reference evidence="1" key="1">
    <citation type="submission" date="2018-02" db="EMBL/GenBank/DDBJ databases">
        <title>Rhizophora mucronata_Transcriptome.</title>
        <authorList>
            <person name="Meera S.P."/>
            <person name="Sreeshan A."/>
            <person name="Augustine A."/>
        </authorList>
    </citation>
    <scope>NUCLEOTIDE SEQUENCE</scope>
    <source>
        <tissue evidence="1">Leaf</tissue>
    </source>
</reference>
<accession>A0A2P2PZB0</accession>
<name>A0A2P2PZB0_RHIMU</name>
<sequence>MPQLMPLIIPFPYRT</sequence>
<protein>
    <submittedName>
        <fullName evidence="1">Uncharacterized protein</fullName>
    </submittedName>
</protein>
<organism evidence="1">
    <name type="scientific">Rhizophora mucronata</name>
    <name type="common">Asiatic mangrove</name>
    <dbReference type="NCBI Taxonomy" id="61149"/>
    <lineage>
        <taxon>Eukaryota</taxon>
        <taxon>Viridiplantae</taxon>
        <taxon>Streptophyta</taxon>
        <taxon>Embryophyta</taxon>
        <taxon>Tracheophyta</taxon>
        <taxon>Spermatophyta</taxon>
        <taxon>Magnoliopsida</taxon>
        <taxon>eudicotyledons</taxon>
        <taxon>Gunneridae</taxon>
        <taxon>Pentapetalae</taxon>
        <taxon>rosids</taxon>
        <taxon>fabids</taxon>
        <taxon>Malpighiales</taxon>
        <taxon>Rhizophoraceae</taxon>
        <taxon>Rhizophora</taxon>
    </lineage>
</organism>
<evidence type="ECO:0000313" key="1">
    <source>
        <dbReference type="EMBL" id="MBX60025.1"/>
    </source>
</evidence>
<proteinExistence type="predicted"/>